<dbReference type="SUPFAM" id="SSF50729">
    <property type="entry name" value="PH domain-like"/>
    <property type="match status" value="1"/>
</dbReference>
<dbReference type="PANTHER" id="PTHR22902">
    <property type="entry name" value="SESQUIPEDALIAN"/>
    <property type="match status" value="1"/>
</dbReference>
<dbReference type="InterPro" id="IPR011993">
    <property type="entry name" value="PH-like_dom_sf"/>
</dbReference>
<dbReference type="OrthoDB" id="14833at2759"/>
<proteinExistence type="predicted"/>
<feature type="compositionally biased region" description="Polar residues" evidence="2">
    <location>
        <begin position="109"/>
        <end position="124"/>
    </location>
</feature>
<dbReference type="PANTHER" id="PTHR22902:SF27">
    <property type="entry name" value="PLECKSTRIN HOMOLOGY DOMAIN-CONTAINING FAMILY A MEMBER 3"/>
    <property type="match status" value="1"/>
</dbReference>
<dbReference type="GO" id="GO:0001881">
    <property type="term" value="P:receptor recycling"/>
    <property type="evidence" value="ECO:0007669"/>
    <property type="project" value="TreeGrafter"/>
</dbReference>
<dbReference type="GO" id="GO:0042147">
    <property type="term" value="P:retrograde transport, endosome to Golgi"/>
    <property type="evidence" value="ECO:0007669"/>
    <property type="project" value="TreeGrafter"/>
</dbReference>
<evidence type="ECO:0000259" key="3">
    <source>
        <dbReference type="PROSITE" id="PS50003"/>
    </source>
</evidence>
<protein>
    <recommendedName>
        <fullName evidence="3">PH domain-containing protein</fullName>
    </recommendedName>
</protein>
<dbReference type="EMBL" id="JH992984">
    <property type="protein sequence ID" value="EKX48808.1"/>
    <property type="molecule type" value="Genomic_DNA"/>
</dbReference>
<evidence type="ECO:0000313" key="5">
    <source>
        <dbReference type="EnsemblProtists" id="EKX48808"/>
    </source>
</evidence>
<dbReference type="GO" id="GO:0005829">
    <property type="term" value="C:cytosol"/>
    <property type="evidence" value="ECO:0007669"/>
    <property type="project" value="GOC"/>
</dbReference>
<dbReference type="GO" id="GO:0005769">
    <property type="term" value="C:early endosome"/>
    <property type="evidence" value="ECO:0007669"/>
    <property type="project" value="TreeGrafter"/>
</dbReference>
<evidence type="ECO:0000256" key="1">
    <source>
        <dbReference type="ARBA" id="ARBA00022553"/>
    </source>
</evidence>
<feature type="compositionally biased region" description="Basic and acidic residues" evidence="2">
    <location>
        <begin position="307"/>
        <end position="316"/>
    </location>
</feature>
<feature type="compositionally biased region" description="Low complexity" evidence="2">
    <location>
        <begin position="639"/>
        <end position="665"/>
    </location>
</feature>
<feature type="compositionally biased region" description="Basic and acidic residues" evidence="2">
    <location>
        <begin position="381"/>
        <end position="390"/>
    </location>
</feature>
<dbReference type="GO" id="GO:0007032">
    <property type="term" value="P:endosome organization"/>
    <property type="evidence" value="ECO:0007669"/>
    <property type="project" value="TreeGrafter"/>
</dbReference>
<dbReference type="EnsemblProtists" id="EKX48808">
    <property type="protein sequence ID" value="EKX48808"/>
    <property type="gene ID" value="GUITHDRAFT_136474"/>
</dbReference>
<reference evidence="5" key="3">
    <citation type="submission" date="2016-03" db="UniProtKB">
        <authorList>
            <consortium name="EnsemblProtists"/>
        </authorList>
    </citation>
    <scope>IDENTIFICATION</scope>
</reference>
<dbReference type="InterPro" id="IPR001849">
    <property type="entry name" value="PH_domain"/>
</dbReference>
<dbReference type="Proteomes" id="UP000011087">
    <property type="component" value="Unassembled WGS sequence"/>
</dbReference>
<feature type="domain" description="PH" evidence="3">
    <location>
        <begin position="197"/>
        <end position="292"/>
    </location>
</feature>
<dbReference type="GO" id="GO:0005802">
    <property type="term" value="C:trans-Golgi network"/>
    <property type="evidence" value="ECO:0007669"/>
    <property type="project" value="TreeGrafter"/>
</dbReference>
<feature type="region of interest" description="Disordered" evidence="2">
    <location>
        <begin position="358"/>
        <end position="450"/>
    </location>
</feature>
<organism evidence="4">
    <name type="scientific">Guillardia theta (strain CCMP2712)</name>
    <name type="common">Cryptophyte</name>
    <dbReference type="NCBI Taxonomy" id="905079"/>
    <lineage>
        <taxon>Eukaryota</taxon>
        <taxon>Cryptophyceae</taxon>
        <taxon>Pyrenomonadales</taxon>
        <taxon>Geminigeraceae</taxon>
        <taxon>Guillardia</taxon>
    </lineage>
</organism>
<dbReference type="GO" id="GO:0055037">
    <property type="term" value="C:recycling endosome"/>
    <property type="evidence" value="ECO:0007669"/>
    <property type="project" value="TreeGrafter"/>
</dbReference>
<name>L1JJW6_GUITC</name>
<reference evidence="4 6" key="1">
    <citation type="journal article" date="2012" name="Nature">
        <title>Algal genomes reveal evolutionary mosaicism and the fate of nucleomorphs.</title>
        <authorList>
            <consortium name="DOE Joint Genome Institute"/>
            <person name="Curtis B.A."/>
            <person name="Tanifuji G."/>
            <person name="Burki F."/>
            <person name="Gruber A."/>
            <person name="Irimia M."/>
            <person name="Maruyama S."/>
            <person name="Arias M.C."/>
            <person name="Ball S.G."/>
            <person name="Gile G.H."/>
            <person name="Hirakawa Y."/>
            <person name="Hopkins J.F."/>
            <person name="Kuo A."/>
            <person name="Rensing S.A."/>
            <person name="Schmutz J."/>
            <person name="Symeonidi A."/>
            <person name="Elias M."/>
            <person name="Eveleigh R.J."/>
            <person name="Herman E.K."/>
            <person name="Klute M.J."/>
            <person name="Nakayama T."/>
            <person name="Obornik M."/>
            <person name="Reyes-Prieto A."/>
            <person name="Armbrust E.V."/>
            <person name="Aves S.J."/>
            <person name="Beiko R.G."/>
            <person name="Coutinho P."/>
            <person name="Dacks J.B."/>
            <person name="Durnford D.G."/>
            <person name="Fast N.M."/>
            <person name="Green B.R."/>
            <person name="Grisdale C.J."/>
            <person name="Hempel F."/>
            <person name="Henrissat B."/>
            <person name="Hoppner M.P."/>
            <person name="Ishida K."/>
            <person name="Kim E."/>
            <person name="Koreny L."/>
            <person name="Kroth P.G."/>
            <person name="Liu Y."/>
            <person name="Malik S.B."/>
            <person name="Maier U.G."/>
            <person name="McRose D."/>
            <person name="Mock T."/>
            <person name="Neilson J.A."/>
            <person name="Onodera N.T."/>
            <person name="Poole A.M."/>
            <person name="Pritham E.J."/>
            <person name="Richards T.A."/>
            <person name="Rocap G."/>
            <person name="Roy S.W."/>
            <person name="Sarai C."/>
            <person name="Schaack S."/>
            <person name="Shirato S."/>
            <person name="Slamovits C.H."/>
            <person name="Spencer D.F."/>
            <person name="Suzuki S."/>
            <person name="Worden A.Z."/>
            <person name="Zauner S."/>
            <person name="Barry K."/>
            <person name="Bell C."/>
            <person name="Bharti A.K."/>
            <person name="Crow J.A."/>
            <person name="Grimwood J."/>
            <person name="Kramer R."/>
            <person name="Lindquist E."/>
            <person name="Lucas S."/>
            <person name="Salamov A."/>
            <person name="McFadden G.I."/>
            <person name="Lane C.E."/>
            <person name="Keeling P.J."/>
            <person name="Gray M.W."/>
            <person name="Grigoriev I.V."/>
            <person name="Archibald J.M."/>
        </authorList>
    </citation>
    <scope>NUCLEOTIDE SEQUENCE</scope>
    <source>
        <strain evidence="4 6">CCMP2712</strain>
    </source>
</reference>
<feature type="region of interest" description="Disordered" evidence="2">
    <location>
        <begin position="307"/>
        <end position="344"/>
    </location>
</feature>
<feature type="compositionally biased region" description="Polar residues" evidence="2">
    <location>
        <begin position="146"/>
        <end position="175"/>
    </location>
</feature>
<feature type="region of interest" description="Disordered" evidence="2">
    <location>
        <begin position="626"/>
        <end position="674"/>
    </location>
</feature>
<evidence type="ECO:0000313" key="6">
    <source>
        <dbReference type="Proteomes" id="UP000011087"/>
    </source>
</evidence>
<reference evidence="6" key="2">
    <citation type="submission" date="2012-11" db="EMBL/GenBank/DDBJ databases">
        <authorList>
            <person name="Kuo A."/>
            <person name="Curtis B.A."/>
            <person name="Tanifuji G."/>
            <person name="Burki F."/>
            <person name="Gruber A."/>
            <person name="Irimia M."/>
            <person name="Maruyama S."/>
            <person name="Arias M.C."/>
            <person name="Ball S.G."/>
            <person name="Gile G.H."/>
            <person name="Hirakawa Y."/>
            <person name="Hopkins J.F."/>
            <person name="Rensing S.A."/>
            <person name="Schmutz J."/>
            <person name="Symeonidi A."/>
            <person name="Elias M."/>
            <person name="Eveleigh R.J."/>
            <person name="Herman E.K."/>
            <person name="Klute M.J."/>
            <person name="Nakayama T."/>
            <person name="Obornik M."/>
            <person name="Reyes-Prieto A."/>
            <person name="Armbrust E.V."/>
            <person name="Aves S.J."/>
            <person name="Beiko R.G."/>
            <person name="Coutinho P."/>
            <person name="Dacks J.B."/>
            <person name="Durnford D.G."/>
            <person name="Fast N.M."/>
            <person name="Green B.R."/>
            <person name="Grisdale C."/>
            <person name="Hempe F."/>
            <person name="Henrissat B."/>
            <person name="Hoppner M.P."/>
            <person name="Ishida K.-I."/>
            <person name="Kim E."/>
            <person name="Koreny L."/>
            <person name="Kroth P.G."/>
            <person name="Liu Y."/>
            <person name="Malik S.-B."/>
            <person name="Maier U.G."/>
            <person name="McRose D."/>
            <person name="Mock T."/>
            <person name="Neilson J.A."/>
            <person name="Onodera N.T."/>
            <person name="Poole A.M."/>
            <person name="Pritham E.J."/>
            <person name="Richards T.A."/>
            <person name="Rocap G."/>
            <person name="Roy S.W."/>
            <person name="Sarai C."/>
            <person name="Schaack S."/>
            <person name="Shirato S."/>
            <person name="Slamovits C.H."/>
            <person name="Spencer D.F."/>
            <person name="Suzuki S."/>
            <person name="Worden A.Z."/>
            <person name="Zauner S."/>
            <person name="Barry K."/>
            <person name="Bell C."/>
            <person name="Bharti A.K."/>
            <person name="Crow J.A."/>
            <person name="Grimwood J."/>
            <person name="Kramer R."/>
            <person name="Lindquist E."/>
            <person name="Lucas S."/>
            <person name="Salamov A."/>
            <person name="McFadden G.I."/>
            <person name="Lane C.E."/>
            <person name="Keeling P.J."/>
            <person name="Gray M.W."/>
            <person name="Grigoriev I.V."/>
            <person name="Archibald J.M."/>
        </authorList>
    </citation>
    <scope>NUCLEOTIDE SEQUENCE</scope>
    <source>
        <strain evidence="6">CCMP2712</strain>
    </source>
</reference>
<dbReference type="RefSeq" id="XP_005835788.1">
    <property type="nucleotide sequence ID" value="XM_005835731.1"/>
</dbReference>
<sequence>MSAWQGNDVYSMGDLGQRYPVNSAYMGQGQNMNDPGWSGEQRGPAAQQDAYYQANPQMVQHGMPFDGQSGSFPRGRSQPINVPNARNNQHQYNHGAPPSGGTVLGMIQEQATQNNSSAPSSQQHLLDGGSGRRSGDASFHVESTREQQNSYDSTSYMGNNSLIQLSASPSSQVQRDSSKPDPDASLRQEEVQTLGHVEIKSGWLFKKAESSWGWRKRWFVLYKSRLAYFSSPEARGVVKTIALNDPRVEAVVEALPNELEFRINSYGRSFHLKAVSDGERAQWIFALQLVIKDGMIAHEKYSELARRQQARKREQDGPQGYAANLMGGGSRQHQQQINQQARGMFSATQLKRKLAEALPWDASRGAPTPALSLSNPGSRDNSLHGSRDGSLRGGQQCRSLDVSQHNHDDSYHGGALKQDALSHGSRSRDGSLHGGLESWDPDDSGKRVRKDSDALTKTLSVAGQQAVELTMRYLAHMLLRGRGPFQVHEVVWVIHKACKGLLDRNATMPQLTSQFLTSVVLRGLLVKQQMGPDGTQWPEVHVNTESVEFHKFSQHLTHLIVGSLESNIEVAPEALVLPPILLPLLLLIEVMHQNEWPAPLSPQDYQDELISAVSALSSGNELVGPAPSSAFVMRGGGESTPTTPQSPKSSHTPTTPMSPMEPRSPGGFGERSVTPNMLQTSRSFQDLIEGMNQLPYNSQGKSSSLLVDDIKKEFDGGDVDAVSQPEDLTGILGSSEDIWDVLVDPDTVNENLGH</sequence>
<dbReference type="SMART" id="SM00233">
    <property type="entry name" value="PH"/>
    <property type="match status" value="1"/>
</dbReference>
<dbReference type="PaxDb" id="55529-EKX48808"/>
<evidence type="ECO:0000313" key="4">
    <source>
        <dbReference type="EMBL" id="EKX48808.1"/>
    </source>
</evidence>
<feature type="compositionally biased region" description="Polar residues" evidence="2">
    <location>
        <begin position="371"/>
        <end position="380"/>
    </location>
</feature>
<dbReference type="PROSITE" id="PS50003">
    <property type="entry name" value="PH_DOMAIN"/>
    <property type="match status" value="1"/>
</dbReference>
<keyword evidence="1" id="KW-0597">Phosphoprotein</keyword>
<dbReference type="HOGENOM" id="CLU_369384_0_0_1"/>
<accession>L1JJW6</accession>
<dbReference type="InterPro" id="IPR045188">
    <property type="entry name" value="Boi1/Boi2-like"/>
</dbReference>
<feature type="compositionally biased region" description="Polar residues" evidence="2">
    <location>
        <begin position="78"/>
        <end position="92"/>
    </location>
</feature>
<dbReference type="KEGG" id="gtt:GUITHDRAFT_136474"/>
<dbReference type="AlphaFoldDB" id="L1JJW6"/>
<keyword evidence="6" id="KW-1185">Reference proteome</keyword>
<feature type="region of interest" description="Disordered" evidence="2">
    <location>
        <begin position="63"/>
        <end position="187"/>
    </location>
</feature>
<dbReference type="Pfam" id="PF00169">
    <property type="entry name" value="PH"/>
    <property type="match status" value="1"/>
</dbReference>
<evidence type="ECO:0000256" key="2">
    <source>
        <dbReference type="SAM" id="MobiDB-lite"/>
    </source>
</evidence>
<feature type="compositionally biased region" description="Basic and acidic residues" evidence="2">
    <location>
        <begin position="176"/>
        <end position="187"/>
    </location>
</feature>
<gene>
    <name evidence="4" type="ORF">GUITHDRAFT_136474</name>
</gene>
<dbReference type="Gene3D" id="2.30.29.30">
    <property type="entry name" value="Pleckstrin-homology domain (PH domain)/Phosphotyrosine-binding domain (PTB)"/>
    <property type="match status" value="1"/>
</dbReference>
<dbReference type="GeneID" id="17305341"/>